<gene>
    <name evidence="1" type="ORF">FCALED_LOCUS6257</name>
</gene>
<accession>A0A9N9B7V4</accession>
<proteinExistence type="predicted"/>
<organism evidence="1 2">
    <name type="scientific">Funneliformis caledonium</name>
    <dbReference type="NCBI Taxonomy" id="1117310"/>
    <lineage>
        <taxon>Eukaryota</taxon>
        <taxon>Fungi</taxon>
        <taxon>Fungi incertae sedis</taxon>
        <taxon>Mucoromycota</taxon>
        <taxon>Glomeromycotina</taxon>
        <taxon>Glomeromycetes</taxon>
        <taxon>Glomerales</taxon>
        <taxon>Glomeraceae</taxon>
        <taxon>Funneliformis</taxon>
    </lineage>
</organism>
<protein>
    <submittedName>
        <fullName evidence="1">15163_t:CDS:1</fullName>
    </submittedName>
</protein>
<keyword evidence="2" id="KW-1185">Reference proteome</keyword>
<reference evidence="1" key="1">
    <citation type="submission" date="2021-06" db="EMBL/GenBank/DDBJ databases">
        <authorList>
            <person name="Kallberg Y."/>
            <person name="Tangrot J."/>
            <person name="Rosling A."/>
        </authorList>
    </citation>
    <scope>NUCLEOTIDE SEQUENCE</scope>
    <source>
        <strain evidence="1">UK204</strain>
    </source>
</reference>
<dbReference type="AlphaFoldDB" id="A0A9N9B7V4"/>
<dbReference type="OrthoDB" id="10498325at2759"/>
<dbReference type="EMBL" id="CAJVPQ010001455">
    <property type="protein sequence ID" value="CAG8553862.1"/>
    <property type="molecule type" value="Genomic_DNA"/>
</dbReference>
<sequence length="94" mass="10885">MSDFEFTYIDFEECNTNTSEKSNKDNIDQIAFATLAIFNNETIDKSSSEMKVVKLPSKLLVRTAMRMGKVELNRLMERLHMIILEKALFLCSEI</sequence>
<evidence type="ECO:0000313" key="2">
    <source>
        <dbReference type="Proteomes" id="UP000789570"/>
    </source>
</evidence>
<comment type="caution">
    <text evidence="1">The sequence shown here is derived from an EMBL/GenBank/DDBJ whole genome shotgun (WGS) entry which is preliminary data.</text>
</comment>
<dbReference type="Proteomes" id="UP000789570">
    <property type="component" value="Unassembled WGS sequence"/>
</dbReference>
<name>A0A9N9B7V4_9GLOM</name>
<evidence type="ECO:0000313" key="1">
    <source>
        <dbReference type="EMBL" id="CAG8553862.1"/>
    </source>
</evidence>